<keyword evidence="6 8" id="KW-0030">Aminoacyl-tRNA synthetase</keyword>
<evidence type="ECO:0000313" key="12">
    <source>
        <dbReference type="EMBL" id="MFC0682461.1"/>
    </source>
</evidence>
<organism evidence="12 13">
    <name type="scientific">Lysobacter korlensis</name>
    <dbReference type="NCBI Taxonomy" id="553636"/>
    <lineage>
        <taxon>Bacteria</taxon>
        <taxon>Pseudomonadati</taxon>
        <taxon>Pseudomonadota</taxon>
        <taxon>Gammaproteobacteria</taxon>
        <taxon>Lysobacterales</taxon>
        <taxon>Lysobacteraceae</taxon>
        <taxon>Lysobacter</taxon>
    </lineage>
</organism>
<dbReference type="Gene3D" id="3.30.1360.70">
    <property type="entry name" value="Arginyl tRNA synthetase N-terminal domain"/>
    <property type="match status" value="1"/>
</dbReference>
<dbReference type="SMART" id="SM01016">
    <property type="entry name" value="Arg_tRNA_synt_N"/>
    <property type="match status" value="1"/>
</dbReference>
<accession>A0ABV6RZP9</accession>
<dbReference type="InterPro" id="IPR008909">
    <property type="entry name" value="DALR_anticod-bd"/>
</dbReference>
<dbReference type="RefSeq" id="WP_386676503.1">
    <property type="nucleotide sequence ID" value="NZ_JBHLTG010000014.1"/>
</dbReference>
<dbReference type="CDD" id="cd00671">
    <property type="entry name" value="ArgRS_core"/>
    <property type="match status" value="1"/>
</dbReference>
<dbReference type="Gene3D" id="1.10.730.10">
    <property type="entry name" value="Isoleucyl-tRNA Synthetase, Domain 1"/>
    <property type="match status" value="1"/>
</dbReference>
<keyword evidence="3 8" id="KW-0547">Nucleotide-binding</keyword>
<feature type="domain" description="Arginyl tRNA synthetase N-terminal" evidence="11">
    <location>
        <begin position="8"/>
        <end position="91"/>
    </location>
</feature>
<proteinExistence type="inferred from homology"/>
<dbReference type="Pfam" id="PF00750">
    <property type="entry name" value="tRNA-synt_1d"/>
    <property type="match status" value="1"/>
</dbReference>
<evidence type="ECO:0000256" key="1">
    <source>
        <dbReference type="ARBA" id="ARBA00005594"/>
    </source>
</evidence>
<dbReference type="PANTHER" id="PTHR11956">
    <property type="entry name" value="ARGINYL-TRNA SYNTHETASE"/>
    <property type="match status" value="1"/>
</dbReference>
<gene>
    <name evidence="8 12" type="primary">argS</name>
    <name evidence="12" type="ORF">ACFFGH_31920</name>
</gene>
<evidence type="ECO:0000313" key="13">
    <source>
        <dbReference type="Proteomes" id="UP001589896"/>
    </source>
</evidence>
<comment type="subunit">
    <text evidence="8">Monomer.</text>
</comment>
<evidence type="ECO:0000256" key="2">
    <source>
        <dbReference type="ARBA" id="ARBA00022598"/>
    </source>
</evidence>
<keyword evidence="8" id="KW-0963">Cytoplasm</keyword>
<dbReference type="Proteomes" id="UP001589896">
    <property type="component" value="Unassembled WGS sequence"/>
</dbReference>
<keyword evidence="4 8" id="KW-0067">ATP-binding</keyword>
<dbReference type="InterPro" id="IPR036695">
    <property type="entry name" value="Arg-tRNA-synth_N_sf"/>
</dbReference>
<evidence type="ECO:0000256" key="3">
    <source>
        <dbReference type="ARBA" id="ARBA00022741"/>
    </source>
</evidence>
<dbReference type="InterPro" id="IPR005148">
    <property type="entry name" value="Arg-tRNA-synth_N"/>
</dbReference>
<dbReference type="Gene3D" id="3.40.50.620">
    <property type="entry name" value="HUPs"/>
    <property type="match status" value="1"/>
</dbReference>
<evidence type="ECO:0000259" key="11">
    <source>
        <dbReference type="SMART" id="SM01016"/>
    </source>
</evidence>
<sequence length="551" mass="59908">MDPASLAASLLPAVSDVVARRGGTMGVDTVPIERPRNRAHGDWATNVAMRLAKPLGIPPRELAEELASAFRALPGVASVDVAGPGFINLTLDAAAAGEIARTIVEQADAYGSNDTLAGQTINLEFVSANPVGPLHIGHTRWAALGDSLARVLKASGSELASEFYINDAGNQMDSFGASILAAAKGEPTPENGYPGQYIADLAAQVKELRPELLELDRAEALAICRELGYELQLNEIRQSLLRFNVHFDVWFSERQLHLPDPATGVSPIDSAVERLREQGHVYDEDDAVWVRTTDFGDDKDRVIRRGNGVYTYFAADAAYYLSKSDRGFAHKIYLLGADHHGYVHRLKALAGAAGDDPDRDIEVLIGQLVSINGARLSKRAGNIIELNDLQAWLGTDALRYSLARSPADSPLTLDPELLQKRTNDNPVFYVQYAHARTRSVARNAADSGVHRSAFDAALLAHETEGELLGALAEFPRIVAQAAALREPHRIARYAEELAGSYHRWYDNCRVTPLGDDPVTDLHRTRLWLNDATGQVIRNALTLLGVGAPDRM</sequence>
<evidence type="ECO:0000259" key="10">
    <source>
        <dbReference type="SMART" id="SM00836"/>
    </source>
</evidence>
<comment type="similarity">
    <text evidence="1 8 9">Belongs to the class-I aminoacyl-tRNA synthetase family.</text>
</comment>
<dbReference type="NCBIfam" id="TIGR00456">
    <property type="entry name" value="argS"/>
    <property type="match status" value="1"/>
</dbReference>
<evidence type="ECO:0000256" key="6">
    <source>
        <dbReference type="ARBA" id="ARBA00023146"/>
    </source>
</evidence>
<dbReference type="GO" id="GO:0004814">
    <property type="term" value="F:arginine-tRNA ligase activity"/>
    <property type="evidence" value="ECO:0007669"/>
    <property type="project" value="UniProtKB-EC"/>
</dbReference>
<reference evidence="12 13" key="1">
    <citation type="submission" date="2024-09" db="EMBL/GenBank/DDBJ databases">
        <authorList>
            <person name="Sun Q."/>
            <person name="Mori K."/>
        </authorList>
    </citation>
    <scope>NUCLEOTIDE SEQUENCE [LARGE SCALE GENOMIC DNA]</scope>
    <source>
        <strain evidence="12 13">KCTC 23076</strain>
    </source>
</reference>
<dbReference type="InterPro" id="IPR035684">
    <property type="entry name" value="ArgRS_core"/>
</dbReference>
<comment type="catalytic activity">
    <reaction evidence="7 8">
        <text>tRNA(Arg) + L-arginine + ATP = L-arginyl-tRNA(Arg) + AMP + diphosphate</text>
        <dbReference type="Rhea" id="RHEA:20301"/>
        <dbReference type="Rhea" id="RHEA-COMP:9658"/>
        <dbReference type="Rhea" id="RHEA-COMP:9673"/>
        <dbReference type="ChEBI" id="CHEBI:30616"/>
        <dbReference type="ChEBI" id="CHEBI:32682"/>
        <dbReference type="ChEBI" id="CHEBI:33019"/>
        <dbReference type="ChEBI" id="CHEBI:78442"/>
        <dbReference type="ChEBI" id="CHEBI:78513"/>
        <dbReference type="ChEBI" id="CHEBI:456215"/>
        <dbReference type="EC" id="6.1.1.19"/>
    </reaction>
</comment>
<feature type="domain" description="DALR anticodon binding" evidence="10">
    <location>
        <begin position="430"/>
        <end position="551"/>
    </location>
</feature>
<evidence type="ECO:0000256" key="5">
    <source>
        <dbReference type="ARBA" id="ARBA00022917"/>
    </source>
</evidence>
<dbReference type="EC" id="6.1.1.19" evidence="8"/>
<evidence type="ECO:0000256" key="8">
    <source>
        <dbReference type="HAMAP-Rule" id="MF_00123"/>
    </source>
</evidence>
<dbReference type="SUPFAM" id="SSF52374">
    <property type="entry name" value="Nucleotidylyl transferase"/>
    <property type="match status" value="1"/>
</dbReference>
<keyword evidence="5 8" id="KW-0648">Protein biosynthesis</keyword>
<dbReference type="PRINTS" id="PR01038">
    <property type="entry name" value="TRNASYNTHARG"/>
</dbReference>
<dbReference type="Pfam" id="PF03485">
    <property type="entry name" value="Arg_tRNA_synt_N"/>
    <property type="match status" value="1"/>
</dbReference>
<dbReference type="SUPFAM" id="SSF55190">
    <property type="entry name" value="Arginyl-tRNA synthetase (ArgRS), N-terminal 'additional' domain"/>
    <property type="match status" value="1"/>
</dbReference>
<name>A0ABV6RZP9_9GAMM</name>
<feature type="short sequence motif" description="'HIGH' region" evidence="8">
    <location>
        <begin position="128"/>
        <end position="138"/>
    </location>
</feature>
<dbReference type="SUPFAM" id="SSF47323">
    <property type="entry name" value="Anticodon-binding domain of a subclass of class I aminoacyl-tRNA synthetases"/>
    <property type="match status" value="1"/>
</dbReference>
<evidence type="ECO:0000256" key="4">
    <source>
        <dbReference type="ARBA" id="ARBA00022840"/>
    </source>
</evidence>
<dbReference type="InterPro" id="IPR014729">
    <property type="entry name" value="Rossmann-like_a/b/a_fold"/>
</dbReference>
<comment type="caution">
    <text evidence="12">The sequence shown here is derived from an EMBL/GenBank/DDBJ whole genome shotgun (WGS) entry which is preliminary data.</text>
</comment>
<dbReference type="Pfam" id="PF05746">
    <property type="entry name" value="DALR_1"/>
    <property type="match status" value="1"/>
</dbReference>
<dbReference type="PANTHER" id="PTHR11956:SF5">
    <property type="entry name" value="ARGININE--TRNA LIGASE, CYTOPLASMIC"/>
    <property type="match status" value="1"/>
</dbReference>
<evidence type="ECO:0000256" key="7">
    <source>
        <dbReference type="ARBA" id="ARBA00049339"/>
    </source>
</evidence>
<comment type="subcellular location">
    <subcellularLocation>
        <location evidence="8">Cytoplasm</location>
    </subcellularLocation>
</comment>
<dbReference type="InterPro" id="IPR009080">
    <property type="entry name" value="tRNAsynth_Ia_anticodon-bd"/>
</dbReference>
<keyword evidence="13" id="KW-1185">Reference proteome</keyword>
<dbReference type="EMBL" id="JBHLTG010000014">
    <property type="protein sequence ID" value="MFC0682461.1"/>
    <property type="molecule type" value="Genomic_DNA"/>
</dbReference>
<evidence type="ECO:0000256" key="9">
    <source>
        <dbReference type="RuleBase" id="RU363038"/>
    </source>
</evidence>
<dbReference type="HAMAP" id="MF_00123">
    <property type="entry name" value="Arg_tRNA_synth"/>
    <property type="match status" value="1"/>
</dbReference>
<protein>
    <recommendedName>
        <fullName evidence="8">Arginine--tRNA ligase</fullName>
        <ecNumber evidence="8">6.1.1.19</ecNumber>
    </recommendedName>
    <alternativeName>
        <fullName evidence="8">Arginyl-tRNA synthetase</fullName>
        <shortName evidence="8">ArgRS</shortName>
    </alternativeName>
</protein>
<dbReference type="InterPro" id="IPR001278">
    <property type="entry name" value="Arg-tRNA-ligase"/>
</dbReference>
<dbReference type="SMART" id="SM00836">
    <property type="entry name" value="DALR_1"/>
    <property type="match status" value="1"/>
</dbReference>
<keyword evidence="2 8" id="KW-0436">Ligase</keyword>